<feature type="signal peptide" evidence="1">
    <location>
        <begin position="1"/>
        <end position="15"/>
    </location>
</feature>
<protein>
    <submittedName>
        <fullName evidence="2">Hypotheticial protein</fullName>
    </submittedName>
</protein>
<dbReference type="EMBL" id="FN326896">
    <property type="protein sequence ID" value="CAX82620.1"/>
    <property type="molecule type" value="mRNA"/>
</dbReference>
<sequence>MVLLFLFYINVCIMAIQVSTRSDSRSSHDYLKQLELAYITNNDSESTQNYLKQLKFAQKKGFHLRRLQKYPKKLEFANDLNDFYLKANEISTEESQRSVKELAERAILDLHITNASMTAFVDCYTQVDKRIAEDRMPEVLSGELPKRLKEYGLGFLDSSELTRKLLDSLNRTFTETQTNETEASCALLAPSSEYDFEPIKKMISAHEVRTYRKHFLLFLQDFLKDSIDEVKRVFSPSQY</sequence>
<accession>C7TYB1</accession>
<reference evidence="2" key="2">
    <citation type="submission" date="2009-03" db="EMBL/GenBank/DDBJ databases">
        <authorList>
            <person name="Gang L."/>
        </authorList>
    </citation>
    <scope>NUCLEOTIDE SEQUENCE</scope>
    <source>
        <strain evidence="2">Anhui</strain>
    </source>
</reference>
<feature type="chain" id="PRO_5011936807" evidence="1">
    <location>
        <begin position="16"/>
        <end position="239"/>
    </location>
</feature>
<dbReference type="EMBL" id="FN326863">
    <property type="protein sequence ID" value="CAX82587.1"/>
    <property type="molecule type" value="mRNA"/>
</dbReference>
<dbReference type="AlphaFoldDB" id="C7TYB1"/>
<evidence type="ECO:0000313" key="2">
    <source>
        <dbReference type="EMBL" id="CAX82587.1"/>
    </source>
</evidence>
<evidence type="ECO:0000256" key="1">
    <source>
        <dbReference type="SAM" id="SignalP"/>
    </source>
</evidence>
<reference evidence="2" key="1">
    <citation type="journal article" date="2009" name="Nature">
        <title>The Schistosoma japonicum genome reveals features of host-parasite interplay.</title>
        <authorList>
            <person name="Liu F."/>
            <person name="Zhou Y."/>
            <person name="Wang Z.Q."/>
            <person name="Lu G."/>
            <person name="Zheng H."/>
            <person name="Brindley P.J."/>
            <person name="McManus D.P."/>
            <person name="Blair D."/>
            <person name="Zhang Q.H."/>
            <person name="Zhong Y."/>
            <person name="Wang S."/>
            <person name="Han Z.G."/>
            <person name="Chen Z."/>
        </authorList>
    </citation>
    <scope>NUCLEOTIDE SEQUENCE</scope>
    <source>
        <strain evidence="2">Anhui</strain>
    </source>
</reference>
<name>C7TYB1_SCHJA</name>
<keyword evidence="1" id="KW-0732">Signal</keyword>
<organism evidence="2">
    <name type="scientific">Schistosoma japonicum</name>
    <name type="common">Blood fluke</name>
    <dbReference type="NCBI Taxonomy" id="6182"/>
    <lineage>
        <taxon>Eukaryota</taxon>
        <taxon>Metazoa</taxon>
        <taxon>Spiralia</taxon>
        <taxon>Lophotrochozoa</taxon>
        <taxon>Platyhelminthes</taxon>
        <taxon>Trematoda</taxon>
        <taxon>Digenea</taxon>
        <taxon>Strigeidida</taxon>
        <taxon>Schistosomatoidea</taxon>
        <taxon>Schistosomatidae</taxon>
        <taxon>Schistosoma</taxon>
    </lineage>
</organism>
<proteinExistence type="evidence at transcript level"/>